<protein>
    <submittedName>
        <fullName evidence="2">Uncharacterized protein</fullName>
    </submittedName>
</protein>
<keyword evidence="3" id="KW-1185">Reference proteome</keyword>
<proteinExistence type="predicted"/>
<organism evidence="2 3">
    <name type="scientific">Dentipellis fragilis</name>
    <dbReference type="NCBI Taxonomy" id="205917"/>
    <lineage>
        <taxon>Eukaryota</taxon>
        <taxon>Fungi</taxon>
        <taxon>Dikarya</taxon>
        <taxon>Basidiomycota</taxon>
        <taxon>Agaricomycotina</taxon>
        <taxon>Agaricomycetes</taxon>
        <taxon>Russulales</taxon>
        <taxon>Hericiaceae</taxon>
        <taxon>Dentipellis</taxon>
    </lineage>
</organism>
<reference evidence="2 3" key="1">
    <citation type="submission" date="2019-02" db="EMBL/GenBank/DDBJ databases">
        <title>Genome sequencing of the rare red list fungi Dentipellis fragilis.</title>
        <authorList>
            <person name="Buettner E."/>
            <person name="Kellner H."/>
        </authorList>
    </citation>
    <scope>NUCLEOTIDE SEQUENCE [LARGE SCALE GENOMIC DNA]</scope>
    <source>
        <strain evidence="2 3">DSM 105465</strain>
    </source>
</reference>
<evidence type="ECO:0000256" key="1">
    <source>
        <dbReference type="SAM" id="MobiDB-lite"/>
    </source>
</evidence>
<evidence type="ECO:0000313" key="3">
    <source>
        <dbReference type="Proteomes" id="UP000298327"/>
    </source>
</evidence>
<dbReference type="EMBL" id="SEOQ01000027">
    <property type="protein sequence ID" value="TFY72059.1"/>
    <property type="molecule type" value="Genomic_DNA"/>
</dbReference>
<name>A0A4Y9ZF59_9AGAM</name>
<feature type="compositionally biased region" description="Low complexity" evidence="1">
    <location>
        <begin position="19"/>
        <end position="38"/>
    </location>
</feature>
<accession>A0A4Y9ZF59</accession>
<evidence type="ECO:0000313" key="2">
    <source>
        <dbReference type="EMBL" id="TFY72059.1"/>
    </source>
</evidence>
<gene>
    <name evidence="2" type="ORF">EVG20_g965</name>
</gene>
<dbReference type="Proteomes" id="UP000298327">
    <property type="component" value="Unassembled WGS sequence"/>
</dbReference>
<dbReference type="AlphaFoldDB" id="A0A4Y9ZF59"/>
<sequence length="254" mass="27091">MRIFIPIAFSPLPTRLPHQTRQSQTPSPSPSFLSSSRLCFKSPGPGVQLQTAAVPRSSPSPSPSPSRSSSHSHFPAIRQARRDGRTSHPILTNARTLHTRPLPSFAPIPSQSPAVRHRHRHRIFFGTSGAAGQGAQQLLPSSSCAIAIAVAIAVAVAVASECIPHLFFQNQQYQSICPIAHSHPRAMEWISPGPEPDHFSSDRSVAVAVAVVVAGGAVVSDLIHVSQVCAPKCNIDKHAMRMASLVARGSQSND</sequence>
<feature type="region of interest" description="Disordered" evidence="1">
    <location>
        <begin position="13"/>
        <end position="88"/>
    </location>
</feature>
<comment type="caution">
    <text evidence="2">The sequence shown here is derived from an EMBL/GenBank/DDBJ whole genome shotgun (WGS) entry which is preliminary data.</text>
</comment>